<dbReference type="AlphaFoldDB" id="A0A183EYX4"/>
<proteinExistence type="predicted"/>
<organism evidence="1">
    <name type="scientific">Gongylonema pulchrum</name>
    <dbReference type="NCBI Taxonomy" id="637853"/>
    <lineage>
        <taxon>Eukaryota</taxon>
        <taxon>Metazoa</taxon>
        <taxon>Ecdysozoa</taxon>
        <taxon>Nematoda</taxon>
        <taxon>Chromadorea</taxon>
        <taxon>Rhabditida</taxon>
        <taxon>Spirurina</taxon>
        <taxon>Spiruromorpha</taxon>
        <taxon>Spiruroidea</taxon>
        <taxon>Gongylonematidae</taxon>
        <taxon>Gongylonema</taxon>
    </lineage>
</organism>
<dbReference type="WBParaSite" id="GPUH_0002619501-mRNA-1">
    <property type="protein sequence ID" value="GPUH_0002619501-mRNA-1"/>
    <property type="gene ID" value="GPUH_0002619501"/>
</dbReference>
<protein>
    <submittedName>
        <fullName evidence="1">Methyltransferase</fullName>
    </submittedName>
</protein>
<name>A0A183EYX4_9BILA</name>
<evidence type="ECO:0000313" key="1">
    <source>
        <dbReference type="WBParaSite" id="GPUH_0002619501-mRNA-1"/>
    </source>
</evidence>
<sequence>LKASLKLYNGTDAVSRISDDTVLMKAAWDKIMIEVMIYLIIREKIFAPKKSPMFQKSCCGVDSKIGDFNESGWYHLTGRKHHFPPACCPPNRDGTLMEFCPTIARYGDVCCFFTYIQISVV</sequence>
<accession>A0A183EYX4</accession>
<reference evidence="1" key="1">
    <citation type="submission" date="2016-06" db="UniProtKB">
        <authorList>
            <consortium name="WormBaseParasite"/>
        </authorList>
    </citation>
    <scope>IDENTIFICATION</scope>
</reference>